<dbReference type="KEGG" id="tai:Taci_0262"/>
<dbReference type="OrthoDB" id="370541at2"/>
<dbReference type="CDD" id="cd00118">
    <property type="entry name" value="LysM"/>
    <property type="match status" value="1"/>
</dbReference>
<dbReference type="AlphaFoldDB" id="D1B896"/>
<proteinExistence type="predicted"/>
<dbReference type="SMART" id="SM00257">
    <property type="entry name" value="LysM"/>
    <property type="match status" value="1"/>
</dbReference>
<keyword evidence="5" id="KW-1185">Reference proteome</keyword>
<feature type="transmembrane region" description="Helical" evidence="2">
    <location>
        <begin position="136"/>
        <end position="158"/>
    </location>
</feature>
<dbReference type="SUPFAM" id="SSF54106">
    <property type="entry name" value="LysM domain"/>
    <property type="match status" value="1"/>
</dbReference>
<dbReference type="Pfam" id="PF01476">
    <property type="entry name" value="LysM"/>
    <property type="match status" value="1"/>
</dbReference>
<feature type="repeat" description="TPR" evidence="1">
    <location>
        <begin position="76"/>
        <end position="109"/>
    </location>
</feature>
<keyword evidence="1" id="KW-0802">TPR repeat</keyword>
<evidence type="ECO:0000256" key="2">
    <source>
        <dbReference type="SAM" id="Phobius"/>
    </source>
</evidence>
<dbReference type="Proteomes" id="UP000002030">
    <property type="component" value="Chromosome"/>
</dbReference>
<gene>
    <name evidence="4" type="ordered locus">Taci_0262</name>
</gene>
<evidence type="ECO:0000313" key="4">
    <source>
        <dbReference type="EMBL" id="ACZ18499.1"/>
    </source>
</evidence>
<accession>D1B896</accession>
<protein>
    <submittedName>
        <fullName evidence="4">Peptidoglycan-binding LysM</fullName>
    </submittedName>
</protein>
<evidence type="ECO:0000313" key="5">
    <source>
        <dbReference type="Proteomes" id="UP000002030"/>
    </source>
</evidence>
<sequence length="318" mass="35346">MAIPHRRHHGAPKLEGLPGASGAKAVLEGYQRVEAIAALVESVIIWRAQWLVRCGDMLEAEEILFRLIYKEGSTNPQAMDLLARIYFHKGQDQKAVELWRRAAELQPGNFALKRTLSLAKSIEEGKRSVILAAYRMGLAVKSLMAVGGVAVLLVALSLGAKGIERWLRGPEPTPLEAHYYYDISKLSEPVKGTYTLGFTRVRQGTSASRGRVEVLVEQDGDSVRAYGKVPSLLTRYQVEMALYAMEGIKNVDLRGLQVERSYTVQRGDSLWLISRRLYGEGQAWTVLSRHNGLSDPSRLKVGQVLNLPLGDEELVPDR</sequence>
<keyword evidence="2" id="KW-0472">Membrane</keyword>
<dbReference type="InterPro" id="IPR036779">
    <property type="entry name" value="LysM_dom_sf"/>
</dbReference>
<dbReference type="STRING" id="525903.Taci_0262"/>
<dbReference type="PROSITE" id="PS51782">
    <property type="entry name" value="LYSM"/>
    <property type="match status" value="1"/>
</dbReference>
<reference evidence="4 5" key="1">
    <citation type="journal article" date="2009" name="Stand. Genomic Sci.">
        <title>Complete genome sequence of Thermanaerovibrio acidaminovorans type strain (Su883).</title>
        <authorList>
            <person name="Chovatia M."/>
            <person name="Sikorski J."/>
            <person name="Schroder M."/>
            <person name="Lapidus A."/>
            <person name="Nolan M."/>
            <person name="Tice H."/>
            <person name="Glavina Del Rio T."/>
            <person name="Copeland A."/>
            <person name="Cheng J.F."/>
            <person name="Lucas S."/>
            <person name="Chen F."/>
            <person name="Bruce D."/>
            <person name="Goodwin L."/>
            <person name="Pitluck S."/>
            <person name="Ivanova N."/>
            <person name="Mavromatis K."/>
            <person name="Ovchinnikova G."/>
            <person name="Pati A."/>
            <person name="Chen A."/>
            <person name="Palaniappan K."/>
            <person name="Land M."/>
            <person name="Hauser L."/>
            <person name="Chang Y.J."/>
            <person name="Jeffries C.D."/>
            <person name="Chain P."/>
            <person name="Saunders E."/>
            <person name="Detter J.C."/>
            <person name="Brettin T."/>
            <person name="Rohde M."/>
            <person name="Goker M."/>
            <person name="Spring S."/>
            <person name="Bristow J."/>
            <person name="Markowitz V."/>
            <person name="Hugenholtz P."/>
            <person name="Kyrpides N.C."/>
            <person name="Klenk H.P."/>
            <person name="Eisen J.A."/>
        </authorList>
    </citation>
    <scope>NUCLEOTIDE SEQUENCE [LARGE SCALE GENOMIC DNA]</scope>
    <source>
        <strain evidence="5">ATCC 49978 / DSM 6589 / Su883</strain>
    </source>
</reference>
<feature type="domain" description="LysM" evidence="3">
    <location>
        <begin position="260"/>
        <end position="307"/>
    </location>
</feature>
<dbReference type="Gene3D" id="3.10.350.10">
    <property type="entry name" value="LysM domain"/>
    <property type="match status" value="1"/>
</dbReference>
<evidence type="ECO:0000259" key="3">
    <source>
        <dbReference type="PROSITE" id="PS51782"/>
    </source>
</evidence>
<keyword evidence="2" id="KW-0812">Transmembrane</keyword>
<organism evidence="4 5">
    <name type="scientific">Thermanaerovibrio acidaminovorans (strain ATCC 49978 / DSM 6589 / Su883)</name>
    <name type="common">Selenomonas acidaminovorans</name>
    <dbReference type="NCBI Taxonomy" id="525903"/>
    <lineage>
        <taxon>Bacteria</taxon>
        <taxon>Thermotogati</taxon>
        <taxon>Synergistota</taxon>
        <taxon>Synergistia</taxon>
        <taxon>Synergistales</taxon>
        <taxon>Synergistaceae</taxon>
        <taxon>Thermanaerovibrio</taxon>
    </lineage>
</organism>
<dbReference type="EMBL" id="CP001818">
    <property type="protein sequence ID" value="ACZ18499.1"/>
    <property type="molecule type" value="Genomic_DNA"/>
</dbReference>
<dbReference type="eggNOG" id="COG0457">
    <property type="taxonomic scope" value="Bacteria"/>
</dbReference>
<evidence type="ECO:0000256" key="1">
    <source>
        <dbReference type="PROSITE-ProRule" id="PRU00339"/>
    </source>
</evidence>
<name>D1B896_THEAS</name>
<dbReference type="eggNOG" id="COG1652">
    <property type="taxonomic scope" value="Bacteria"/>
</dbReference>
<dbReference type="SUPFAM" id="SSF48452">
    <property type="entry name" value="TPR-like"/>
    <property type="match status" value="1"/>
</dbReference>
<keyword evidence="2" id="KW-1133">Transmembrane helix</keyword>
<dbReference type="HOGENOM" id="CLU_874164_0_0_0"/>
<dbReference type="RefSeq" id="WP_012869015.1">
    <property type="nucleotide sequence ID" value="NC_013522.1"/>
</dbReference>
<dbReference type="Gene3D" id="1.25.40.10">
    <property type="entry name" value="Tetratricopeptide repeat domain"/>
    <property type="match status" value="1"/>
</dbReference>
<dbReference type="InterPro" id="IPR018392">
    <property type="entry name" value="LysM"/>
</dbReference>
<dbReference type="InterPro" id="IPR019734">
    <property type="entry name" value="TPR_rpt"/>
</dbReference>
<dbReference type="EnsemblBacteria" id="ACZ18499">
    <property type="protein sequence ID" value="ACZ18499"/>
    <property type="gene ID" value="Taci_0262"/>
</dbReference>
<dbReference type="PROSITE" id="PS50005">
    <property type="entry name" value="TPR"/>
    <property type="match status" value="1"/>
</dbReference>
<dbReference type="InterPro" id="IPR011990">
    <property type="entry name" value="TPR-like_helical_dom_sf"/>
</dbReference>